<keyword evidence="3" id="KW-1185">Reference proteome</keyword>
<dbReference type="KEGG" id="sniv:SFSGTM_28530"/>
<keyword evidence="1" id="KW-1133">Transmembrane helix</keyword>
<protein>
    <submittedName>
        <fullName evidence="2">Prepilin-type N-terminal cleavage/methylation domain-containing protein</fullName>
    </submittedName>
</protein>
<feature type="transmembrane region" description="Helical" evidence="1">
    <location>
        <begin position="7"/>
        <end position="28"/>
    </location>
</feature>
<reference evidence="3" key="1">
    <citation type="submission" date="2019-11" db="EMBL/GenBank/DDBJ databases">
        <title>Isolation and characterization of a novel species in the genus Sulfuriferula.</title>
        <authorList>
            <person name="Mochizuki J."/>
            <person name="Kojima H."/>
            <person name="Fukui M."/>
        </authorList>
    </citation>
    <scope>NUCLEOTIDE SEQUENCE [LARGE SCALE GENOMIC DNA]</scope>
    <source>
        <strain evidence="3">SGTM</strain>
    </source>
</reference>
<dbReference type="EMBL" id="AP021881">
    <property type="protein sequence ID" value="BBP02145.1"/>
    <property type="molecule type" value="Genomic_DNA"/>
</dbReference>
<gene>
    <name evidence="2" type="ORF">SFSGTM_28530</name>
</gene>
<dbReference type="Pfam" id="PF07963">
    <property type="entry name" value="N_methyl"/>
    <property type="match status" value="1"/>
</dbReference>
<accession>A0A809RL31</accession>
<dbReference type="Gene3D" id="3.30.700.10">
    <property type="entry name" value="Glycoprotein, Type 4 Pilin"/>
    <property type="match status" value="1"/>
</dbReference>
<dbReference type="AlphaFoldDB" id="A0A809RL31"/>
<proteinExistence type="predicted"/>
<dbReference type="SUPFAM" id="SSF54523">
    <property type="entry name" value="Pili subunits"/>
    <property type="match status" value="1"/>
</dbReference>
<keyword evidence="1" id="KW-0812">Transmembrane</keyword>
<dbReference type="NCBIfam" id="TIGR02532">
    <property type="entry name" value="IV_pilin_GFxxxE"/>
    <property type="match status" value="1"/>
</dbReference>
<sequence>MNKAQQGFTLIELAIVLVIVGLLLGGVFKGQELITQAKIRNVTNDITGITTAFHSYQERYRAIPGDDAGAAARWTSPATLSGNGNGQISGNYNDTSGAESGYFWQHLRLSGLIAGSTSDFTPPQNAVSGVSGVQGSGALGLTGLVLCSSNLPAKIAQAIDSQLDDGNAMTGQVRGELNTGTSTNPAVGAIAPTTNYVDNGNNVYAVCKPV</sequence>
<dbReference type="PROSITE" id="PS00409">
    <property type="entry name" value="PROKAR_NTER_METHYL"/>
    <property type="match status" value="1"/>
</dbReference>
<dbReference type="RefSeq" id="WP_162085817.1">
    <property type="nucleotide sequence ID" value="NZ_AP021881.1"/>
</dbReference>
<evidence type="ECO:0000313" key="3">
    <source>
        <dbReference type="Proteomes" id="UP000463939"/>
    </source>
</evidence>
<keyword evidence="1" id="KW-0472">Membrane</keyword>
<evidence type="ECO:0000313" key="2">
    <source>
        <dbReference type="EMBL" id="BBP02145.1"/>
    </source>
</evidence>
<dbReference type="InterPro" id="IPR012902">
    <property type="entry name" value="N_methyl_site"/>
</dbReference>
<organism evidence="2 3">
    <name type="scientific">Sulfuriferula nivalis</name>
    <dbReference type="NCBI Taxonomy" id="2675298"/>
    <lineage>
        <taxon>Bacteria</taxon>
        <taxon>Pseudomonadati</taxon>
        <taxon>Pseudomonadota</taxon>
        <taxon>Betaproteobacteria</taxon>
        <taxon>Nitrosomonadales</taxon>
        <taxon>Sulfuricellaceae</taxon>
        <taxon>Sulfuriferula</taxon>
    </lineage>
</organism>
<dbReference type="Proteomes" id="UP000463939">
    <property type="component" value="Chromosome"/>
</dbReference>
<dbReference type="InterPro" id="IPR045584">
    <property type="entry name" value="Pilin-like"/>
</dbReference>
<name>A0A809RL31_9PROT</name>
<evidence type="ECO:0000256" key="1">
    <source>
        <dbReference type="SAM" id="Phobius"/>
    </source>
</evidence>